<evidence type="ECO:0000256" key="1">
    <source>
        <dbReference type="SAM" id="SignalP"/>
    </source>
</evidence>
<accession>A0ABS9KT39</accession>
<gene>
    <name evidence="2" type="ORF">LZZ85_14435</name>
</gene>
<reference evidence="2" key="1">
    <citation type="submission" date="2022-01" db="EMBL/GenBank/DDBJ databases">
        <authorList>
            <person name="Jo J.-H."/>
            <person name="Im W.-T."/>
        </authorList>
    </citation>
    <scope>NUCLEOTIDE SEQUENCE</scope>
    <source>
        <strain evidence="2">NA20</strain>
    </source>
</reference>
<dbReference type="Proteomes" id="UP001165367">
    <property type="component" value="Unassembled WGS sequence"/>
</dbReference>
<evidence type="ECO:0000313" key="2">
    <source>
        <dbReference type="EMBL" id="MCG2615494.1"/>
    </source>
</evidence>
<feature type="signal peptide" evidence="1">
    <location>
        <begin position="1"/>
        <end position="23"/>
    </location>
</feature>
<keyword evidence="3" id="KW-1185">Reference proteome</keyword>
<keyword evidence="1" id="KW-0732">Signal</keyword>
<protein>
    <submittedName>
        <fullName evidence="2">Uncharacterized protein</fullName>
    </submittedName>
</protein>
<dbReference type="RefSeq" id="WP_237873313.1">
    <property type="nucleotide sequence ID" value="NZ_JAKLTR010000009.1"/>
</dbReference>
<feature type="chain" id="PRO_5047489215" evidence="1">
    <location>
        <begin position="24"/>
        <end position="177"/>
    </location>
</feature>
<name>A0ABS9KT39_9BACT</name>
<dbReference type="EMBL" id="JAKLTR010000009">
    <property type="protein sequence ID" value="MCG2615494.1"/>
    <property type="molecule type" value="Genomic_DNA"/>
</dbReference>
<evidence type="ECO:0000313" key="3">
    <source>
        <dbReference type="Proteomes" id="UP001165367"/>
    </source>
</evidence>
<sequence>MKKFIFFAFALSAVILFSGCEDATPERYFDLAVLNSNLIVGFANDGFQRELDQPSVMLVEGSRDSSRPMKRKDVVDDKIRFVEGNLTKLKDLKETTDTKDILHASIQLHEFILPVYRNEYQSLASMYDDGAHNDSIRTAAAAIHDKYSADFEEKYNNLINSGKNFATKHKITVNWGR</sequence>
<proteinExistence type="predicted"/>
<dbReference type="PROSITE" id="PS51257">
    <property type="entry name" value="PROKAR_LIPOPROTEIN"/>
    <property type="match status" value="1"/>
</dbReference>
<comment type="caution">
    <text evidence="2">The sequence shown here is derived from an EMBL/GenBank/DDBJ whole genome shotgun (WGS) entry which is preliminary data.</text>
</comment>
<organism evidence="2 3">
    <name type="scientific">Terrimonas ginsenosidimutans</name>
    <dbReference type="NCBI Taxonomy" id="2908004"/>
    <lineage>
        <taxon>Bacteria</taxon>
        <taxon>Pseudomonadati</taxon>
        <taxon>Bacteroidota</taxon>
        <taxon>Chitinophagia</taxon>
        <taxon>Chitinophagales</taxon>
        <taxon>Chitinophagaceae</taxon>
        <taxon>Terrimonas</taxon>
    </lineage>
</organism>